<organism evidence="2 3">
    <name type="scientific">Shewanella xiamenensis</name>
    <dbReference type="NCBI Taxonomy" id="332186"/>
    <lineage>
        <taxon>Bacteria</taxon>
        <taxon>Pseudomonadati</taxon>
        <taxon>Pseudomonadota</taxon>
        <taxon>Gammaproteobacteria</taxon>
        <taxon>Alteromonadales</taxon>
        <taxon>Shewanellaceae</taxon>
        <taxon>Shewanella</taxon>
    </lineage>
</organism>
<evidence type="ECO:0000256" key="1">
    <source>
        <dbReference type="SAM" id="Phobius"/>
    </source>
</evidence>
<protein>
    <submittedName>
        <fullName evidence="2">Superinfection immunity protein</fullName>
    </submittedName>
</protein>
<keyword evidence="1" id="KW-1133">Transmembrane helix</keyword>
<feature type="transmembrane region" description="Helical" evidence="1">
    <location>
        <begin position="61"/>
        <end position="86"/>
    </location>
</feature>
<name>A0ABT6U883_9GAMM</name>
<sequence length="143" mass="15940">MFLIRLLTLIFLTAYSYSMGQSPANQLNEFGTIAAASFFLFAPALYFYPMYEAYFHKQPNFYSIFALNLFLGWTLVGWVVALVWALKSNEPIKTINVTAPAPTPAPTSAQPVTTPPKQIKKCPYCAEDILMAAKKCKHCGSEV</sequence>
<dbReference type="Pfam" id="PF14373">
    <property type="entry name" value="Imm_superinfect"/>
    <property type="match status" value="1"/>
</dbReference>
<keyword evidence="1" id="KW-0812">Transmembrane</keyword>
<keyword evidence="1" id="KW-0472">Membrane</keyword>
<dbReference type="Proteomes" id="UP001159075">
    <property type="component" value="Unassembled WGS sequence"/>
</dbReference>
<evidence type="ECO:0000313" key="2">
    <source>
        <dbReference type="EMBL" id="MDI5830670.1"/>
    </source>
</evidence>
<dbReference type="EMBL" id="JAOTLW010000003">
    <property type="protein sequence ID" value="MDI5830670.1"/>
    <property type="molecule type" value="Genomic_DNA"/>
</dbReference>
<reference evidence="2 3" key="1">
    <citation type="submission" date="2022-09" db="EMBL/GenBank/DDBJ databases">
        <title>The outer-membrane cytochrome OmcA is essential for infection of Shewanella oneidensis by a zebrafish-associated bacteriophage.</title>
        <authorList>
            <person name="Grenfell A.W."/>
            <person name="Intile P."/>
            <person name="Mcfarlane J."/>
            <person name="Leung D."/>
            <person name="Abdalla K."/>
            <person name="Wold M."/>
            <person name="Kees E."/>
            <person name="Gralnick J."/>
        </authorList>
    </citation>
    <scope>NUCLEOTIDE SEQUENCE [LARGE SCALE GENOMIC DNA]</scope>
    <source>
        <strain evidence="2 3">NF-5</strain>
    </source>
</reference>
<keyword evidence="3" id="KW-1185">Reference proteome</keyword>
<proteinExistence type="predicted"/>
<gene>
    <name evidence="2" type="ORF">ODY93_03755</name>
</gene>
<dbReference type="InterPro" id="IPR016410">
    <property type="entry name" value="Phage_imm"/>
</dbReference>
<feature type="transmembrane region" description="Helical" evidence="1">
    <location>
        <begin position="30"/>
        <end position="49"/>
    </location>
</feature>
<dbReference type="RefSeq" id="WP_282679014.1">
    <property type="nucleotide sequence ID" value="NZ_JAOTLW010000003.1"/>
</dbReference>
<comment type="caution">
    <text evidence="2">The sequence shown here is derived from an EMBL/GenBank/DDBJ whole genome shotgun (WGS) entry which is preliminary data.</text>
</comment>
<accession>A0ABT6U883</accession>
<evidence type="ECO:0000313" key="3">
    <source>
        <dbReference type="Proteomes" id="UP001159075"/>
    </source>
</evidence>